<protein>
    <submittedName>
        <fullName evidence="1">Uncharacterized protein</fullName>
    </submittedName>
</protein>
<accession>A0AAD3XHI6</accession>
<gene>
    <name evidence="1" type="ORF">Nepgr_006371</name>
</gene>
<comment type="caution">
    <text evidence="1">The sequence shown here is derived from an EMBL/GenBank/DDBJ whole genome shotgun (WGS) entry which is preliminary data.</text>
</comment>
<dbReference type="EMBL" id="BSYO01000005">
    <property type="protein sequence ID" value="GMH04531.1"/>
    <property type="molecule type" value="Genomic_DNA"/>
</dbReference>
<proteinExistence type="predicted"/>
<evidence type="ECO:0000313" key="1">
    <source>
        <dbReference type="EMBL" id="GMH04531.1"/>
    </source>
</evidence>
<name>A0AAD3XHI6_NEPGR</name>
<sequence>MGTSIVNMQPTCLIIHDMLLAGFVSPEMSWLQILSALFNGRPATLQQQQQRQVARSRTAILYPFLLLPPPSFFP</sequence>
<evidence type="ECO:0000313" key="2">
    <source>
        <dbReference type="Proteomes" id="UP001279734"/>
    </source>
</evidence>
<keyword evidence="2" id="KW-1185">Reference proteome</keyword>
<reference evidence="1" key="1">
    <citation type="submission" date="2023-05" db="EMBL/GenBank/DDBJ databases">
        <title>Nepenthes gracilis genome sequencing.</title>
        <authorList>
            <person name="Fukushima K."/>
        </authorList>
    </citation>
    <scope>NUCLEOTIDE SEQUENCE</scope>
    <source>
        <strain evidence="1">SING2019-196</strain>
    </source>
</reference>
<dbReference type="AlphaFoldDB" id="A0AAD3XHI6"/>
<dbReference type="Proteomes" id="UP001279734">
    <property type="component" value="Unassembled WGS sequence"/>
</dbReference>
<organism evidence="1 2">
    <name type="scientific">Nepenthes gracilis</name>
    <name type="common">Slender pitcher plant</name>
    <dbReference type="NCBI Taxonomy" id="150966"/>
    <lineage>
        <taxon>Eukaryota</taxon>
        <taxon>Viridiplantae</taxon>
        <taxon>Streptophyta</taxon>
        <taxon>Embryophyta</taxon>
        <taxon>Tracheophyta</taxon>
        <taxon>Spermatophyta</taxon>
        <taxon>Magnoliopsida</taxon>
        <taxon>eudicotyledons</taxon>
        <taxon>Gunneridae</taxon>
        <taxon>Pentapetalae</taxon>
        <taxon>Caryophyllales</taxon>
        <taxon>Nepenthaceae</taxon>
        <taxon>Nepenthes</taxon>
    </lineage>
</organism>